<dbReference type="EMBL" id="PCDP01000020">
    <property type="protein sequence ID" value="PZM15405.1"/>
    <property type="molecule type" value="Genomic_DNA"/>
</dbReference>
<proteinExistence type="predicted"/>
<evidence type="ECO:0000313" key="1">
    <source>
        <dbReference type="EMBL" id="PZM15405.1"/>
    </source>
</evidence>
<evidence type="ECO:0000313" key="2">
    <source>
        <dbReference type="Proteomes" id="UP000248925"/>
    </source>
</evidence>
<name>A0A2W4CZ56_9HYPH</name>
<organism evidence="1 2">
    <name type="scientific">Rhizobium tubonense</name>
    <dbReference type="NCBI Taxonomy" id="484088"/>
    <lineage>
        <taxon>Bacteria</taxon>
        <taxon>Pseudomonadati</taxon>
        <taxon>Pseudomonadota</taxon>
        <taxon>Alphaproteobacteria</taxon>
        <taxon>Hyphomicrobiales</taxon>
        <taxon>Rhizobiaceae</taxon>
        <taxon>Rhizobium/Agrobacterium group</taxon>
        <taxon>Rhizobium</taxon>
    </lineage>
</organism>
<reference evidence="1 2" key="1">
    <citation type="journal article" date="2018" name="Sci. Rep.">
        <title>Rhizobium tumorigenes sp. nov., a novel plant tumorigenic bacterium isolated from cane gall tumors on thornless blackberry.</title>
        <authorList>
            <person name="Kuzmanovi N."/>
            <person name="Smalla K."/>
            <person name="Gronow S."/>
            <person name="PuBawska J."/>
        </authorList>
    </citation>
    <scope>NUCLEOTIDE SEQUENCE [LARGE SCALE GENOMIC DNA]</scope>
    <source>
        <strain evidence="1 2">CCBAU 85046</strain>
    </source>
</reference>
<accession>A0A2W4CZ56</accession>
<keyword evidence="2" id="KW-1185">Reference proteome</keyword>
<dbReference type="AlphaFoldDB" id="A0A2W4CZ56"/>
<gene>
    <name evidence="1" type="ORF">CPY51_07335</name>
</gene>
<comment type="caution">
    <text evidence="1">The sequence shown here is derived from an EMBL/GenBank/DDBJ whole genome shotgun (WGS) entry which is preliminary data.</text>
</comment>
<dbReference type="Proteomes" id="UP000248925">
    <property type="component" value="Unassembled WGS sequence"/>
</dbReference>
<sequence>MSASDRTSVNSPPDDAFLHSAIDVGVQTVIATRRGSLNELPANGDGDRVSLARVTWSCLCWPSSAKRAAILQQAPVLRCEVQFDLKGLMPADIISDSLDGSRRDRKIFWAAIYWKLSGTIRDGISSAVGRLASCGPDYARRQNDHLPAAPGCSIANIRYYVGTTTKA</sequence>
<protein>
    <submittedName>
        <fullName evidence="1">Uncharacterized protein</fullName>
    </submittedName>
</protein>